<dbReference type="GO" id="GO:0006508">
    <property type="term" value="P:proteolysis"/>
    <property type="evidence" value="ECO:0007669"/>
    <property type="project" value="InterPro"/>
</dbReference>
<dbReference type="AlphaFoldDB" id="A0A382ESF8"/>
<dbReference type="GO" id="GO:0004176">
    <property type="term" value="F:ATP-dependent peptidase activity"/>
    <property type="evidence" value="ECO:0007669"/>
    <property type="project" value="InterPro"/>
</dbReference>
<keyword evidence="2" id="KW-0645">Protease</keyword>
<dbReference type="PROSITE" id="PS01046">
    <property type="entry name" value="LON_SER"/>
    <property type="match status" value="1"/>
</dbReference>
<dbReference type="GO" id="GO:0004252">
    <property type="term" value="F:serine-type endopeptidase activity"/>
    <property type="evidence" value="ECO:0007669"/>
    <property type="project" value="InterPro"/>
</dbReference>
<dbReference type="InterPro" id="IPR008269">
    <property type="entry name" value="Lon_proteolytic"/>
</dbReference>
<dbReference type="Pfam" id="PF05362">
    <property type="entry name" value="Lon_C"/>
    <property type="match status" value="1"/>
</dbReference>
<dbReference type="EMBL" id="UINC01045698">
    <property type="protein sequence ID" value="SVB52767.1"/>
    <property type="molecule type" value="Genomic_DNA"/>
</dbReference>
<dbReference type="InterPro" id="IPR008268">
    <property type="entry name" value="Peptidase_S16_AS"/>
</dbReference>
<dbReference type="InterPro" id="IPR027065">
    <property type="entry name" value="Lon_Prtase"/>
</dbReference>
<feature type="domain" description="Lon proteolytic" evidence="3">
    <location>
        <begin position="1"/>
        <end position="158"/>
    </location>
</feature>
<dbReference type="PROSITE" id="PS51786">
    <property type="entry name" value="LON_PROTEOLYTIC"/>
    <property type="match status" value="1"/>
</dbReference>
<reference evidence="4" key="1">
    <citation type="submission" date="2018-05" db="EMBL/GenBank/DDBJ databases">
        <authorList>
            <person name="Lanie J.A."/>
            <person name="Ng W.-L."/>
            <person name="Kazmierczak K.M."/>
            <person name="Andrzejewski T.M."/>
            <person name="Davidsen T.M."/>
            <person name="Wayne K.J."/>
            <person name="Tettelin H."/>
            <person name="Glass J.I."/>
            <person name="Rusch D."/>
            <person name="Podicherti R."/>
            <person name="Tsui H.-C.T."/>
            <person name="Winkler M.E."/>
        </authorList>
    </citation>
    <scope>NUCLEOTIDE SEQUENCE</scope>
</reference>
<evidence type="ECO:0000313" key="4">
    <source>
        <dbReference type="EMBL" id="SVB52767.1"/>
    </source>
</evidence>
<dbReference type="InterPro" id="IPR020568">
    <property type="entry name" value="Ribosomal_Su5_D2-typ_SF"/>
</dbReference>
<gene>
    <name evidence="4" type="ORF">METZ01_LOCUS205621</name>
</gene>
<dbReference type="Gene3D" id="3.30.230.10">
    <property type="match status" value="1"/>
</dbReference>
<organism evidence="4">
    <name type="scientific">marine metagenome</name>
    <dbReference type="NCBI Taxonomy" id="408172"/>
    <lineage>
        <taxon>unclassified sequences</taxon>
        <taxon>metagenomes</taxon>
        <taxon>ecological metagenomes</taxon>
    </lineage>
</organism>
<dbReference type="GO" id="GO:0030163">
    <property type="term" value="P:protein catabolic process"/>
    <property type="evidence" value="ECO:0007669"/>
    <property type="project" value="InterPro"/>
</dbReference>
<name>A0A382ESF8_9ZZZZ</name>
<evidence type="ECO:0000256" key="1">
    <source>
        <dbReference type="ARBA" id="ARBA00022801"/>
    </source>
</evidence>
<dbReference type="PANTHER" id="PTHR10046">
    <property type="entry name" value="ATP DEPENDENT LON PROTEASE FAMILY MEMBER"/>
    <property type="match status" value="1"/>
</dbReference>
<dbReference type="SUPFAM" id="SSF54211">
    <property type="entry name" value="Ribosomal protein S5 domain 2-like"/>
    <property type="match status" value="1"/>
</dbReference>
<evidence type="ECO:0000259" key="3">
    <source>
        <dbReference type="PROSITE" id="PS51786"/>
    </source>
</evidence>
<sequence length="186" mass="20007">AMMPGKGKMQITGKLGDVMQESVKAAKSYVRSKSLELGIIPPIFEKKDFHVHVPDGATPKDGPSAGIAMVTSIVSSITGIPVNKNVAMTGEVTLRGQVLPIGGLKEKLLAAHRGRIPKVLIPEDNKKDLAEIPKDILKDLEIITVKTVDEVLKAALIKDLKPVEWIEVENLPKSKSDQKPAPGSTH</sequence>
<evidence type="ECO:0000256" key="2">
    <source>
        <dbReference type="ARBA" id="ARBA00022825"/>
    </source>
</evidence>
<keyword evidence="2" id="KW-0720">Serine protease</keyword>
<protein>
    <recommendedName>
        <fullName evidence="3">Lon proteolytic domain-containing protein</fullName>
    </recommendedName>
</protein>
<dbReference type="InterPro" id="IPR014721">
    <property type="entry name" value="Ribsml_uS5_D2-typ_fold_subgr"/>
</dbReference>
<keyword evidence="1" id="KW-0378">Hydrolase</keyword>
<proteinExistence type="predicted"/>
<feature type="non-terminal residue" evidence="4">
    <location>
        <position position="1"/>
    </location>
</feature>
<accession>A0A382ESF8</accession>
<dbReference type="GO" id="GO:0005524">
    <property type="term" value="F:ATP binding"/>
    <property type="evidence" value="ECO:0007669"/>
    <property type="project" value="InterPro"/>
</dbReference>